<dbReference type="InterPro" id="IPR041373">
    <property type="entry name" value="RT_RNaseH"/>
</dbReference>
<evidence type="ECO:0000256" key="1">
    <source>
        <dbReference type="ARBA" id="ARBA00022679"/>
    </source>
</evidence>
<dbReference type="PANTHER" id="PTHR37984">
    <property type="entry name" value="PROTEIN CBG26694"/>
    <property type="match status" value="1"/>
</dbReference>
<name>A0ABQ7VX11_SOLTU</name>
<dbReference type="InterPro" id="IPR041588">
    <property type="entry name" value="Integrase_H2C2"/>
</dbReference>
<protein>
    <recommendedName>
        <fullName evidence="11">Integrase zinc-binding domain-containing protein</fullName>
    </recommendedName>
</protein>
<dbReference type="SUPFAM" id="SSF56672">
    <property type="entry name" value="DNA/RNA polymerases"/>
    <property type="match status" value="1"/>
</dbReference>
<gene>
    <name evidence="9" type="ORF">KY290_009957</name>
</gene>
<evidence type="ECO:0000259" key="7">
    <source>
        <dbReference type="Pfam" id="PF17917"/>
    </source>
</evidence>
<keyword evidence="5" id="KW-0378">Hydrolase</keyword>
<dbReference type="InterPro" id="IPR043502">
    <property type="entry name" value="DNA/RNA_pol_sf"/>
</dbReference>
<dbReference type="EMBL" id="JAIVGD010000005">
    <property type="protein sequence ID" value="KAH0772820.1"/>
    <property type="molecule type" value="Genomic_DNA"/>
</dbReference>
<dbReference type="PANTHER" id="PTHR37984:SF5">
    <property type="entry name" value="PROTEIN NYNRIN-LIKE"/>
    <property type="match status" value="1"/>
</dbReference>
<keyword evidence="10" id="KW-1185">Reference proteome</keyword>
<keyword evidence="1" id="KW-0808">Transferase</keyword>
<reference evidence="9 10" key="1">
    <citation type="journal article" date="2021" name="bioRxiv">
        <title>Chromosome-scale and haplotype-resolved genome assembly of a tetraploid potato cultivar.</title>
        <authorList>
            <person name="Sun H."/>
            <person name="Jiao W.-B."/>
            <person name="Krause K."/>
            <person name="Campoy J.A."/>
            <person name="Goel M."/>
            <person name="Folz-Donahue K."/>
            <person name="Kukat C."/>
            <person name="Huettel B."/>
            <person name="Schneeberger K."/>
        </authorList>
    </citation>
    <scope>NUCLEOTIDE SEQUENCE [LARGE SCALE GENOMIC DNA]</scope>
    <source>
        <strain evidence="9">SolTubOtavaFocal</strain>
        <tissue evidence="9">Leaves</tissue>
    </source>
</reference>
<organism evidence="9 10">
    <name type="scientific">Solanum tuberosum</name>
    <name type="common">Potato</name>
    <dbReference type="NCBI Taxonomy" id="4113"/>
    <lineage>
        <taxon>Eukaryota</taxon>
        <taxon>Viridiplantae</taxon>
        <taxon>Streptophyta</taxon>
        <taxon>Embryophyta</taxon>
        <taxon>Tracheophyta</taxon>
        <taxon>Spermatophyta</taxon>
        <taxon>Magnoliopsida</taxon>
        <taxon>eudicotyledons</taxon>
        <taxon>Gunneridae</taxon>
        <taxon>Pentapetalae</taxon>
        <taxon>asterids</taxon>
        <taxon>lamiids</taxon>
        <taxon>Solanales</taxon>
        <taxon>Solanaceae</taxon>
        <taxon>Solanoideae</taxon>
        <taxon>Solaneae</taxon>
        <taxon>Solanum</taxon>
    </lineage>
</organism>
<comment type="caution">
    <text evidence="9">The sequence shown here is derived from an EMBL/GenBank/DDBJ whole genome shotgun (WGS) entry which is preliminary data.</text>
</comment>
<evidence type="ECO:0008006" key="11">
    <source>
        <dbReference type="Google" id="ProtNLM"/>
    </source>
</evidence>
<proteinExistence type="predicted"/>
<evidence type="ECO:0000256" key="3">
    <source>
        <dbReference type="ARBA" id="ARBA00022722"/>
    </source>
</evidence>
<dbReference type="InterPro" id="IPR050951">
    <property type="entry name" value="Retrovirus_Pol_polyprotein"/>
</dbReference>
<dbReference type="Pfam" id="PF17921">
    <property type="entry name" value="Integrase_H2C2"/>
    <property type="match status" value="1"/>
</dbReference>
<dbReference type="Gene3D" id="1.10.340.70">
    <property type="match status" value="1"/>
</dbReference>
<keyword evidence="4" id="KW-0255">Endonuclease</keyword>
<feature type="domain" description="Integrase zinc-binding" evidence="8">
    <location>
        <begin position="144"/>
        <end position="199"/>
    </location>
</feature>
<evidence type="ECO:0000256" key="4">
    <source>
        <dbReference type="ARBA" id="ARBA00022759"/>
    </source>
</evidence>
<dbReference type="Pfam" id="PF17917">
    <property type="entry name" value="RT_RNaseH"/>
    <property type="match status" value="1"/>
</dbReference>
<dbReference type="Proteomes" id="UP000826656">
    <property type="component" value="Unassembled WGS sequence"/>
</dbReference>
<evidence type="ECO:0000256" key="2">
    <source>
        <dbReference type="ARBA" id="ARBA00022695"/>
    </source>
</evidence>
<sequence length="216" mass="24766">MEALPSVQAFCVDKWRHYLQFKHFVIRTDHHNLKYLMEQKVTSALQQKRLTKLLGLDYEVQYKKRAENRVADALSRHEEQGQLLAISVSIPSWMQNVSNSYEGDPQVQDLITQLSIDLQGPSLWHYSSGILRKKGKVYIRATGELRQQLVKSFHASLVGGHSGQLGTLKRLSQLFYWSKMKQMVNDLVSSCDICQRSKYNNVAYPGLSLLCSSSLF</sequence>
<evidence type="ECO:0000313" key="10">
    <source>
        <dbReference type="Proteomes" id="UP000826656"/>
    </source>
</evidence>
<keyword evidence="6" id="KW-0695">RNA-directed DNA polymerase</keyword>
<evidence type="ECO:0000256" key="6">
    <source>
        <dbReference type="ARBA" id="ARBA00022918"/>
    </source>
</evidence>
<evidence type="ECO:0000313" key="9">
    <source>
        <dbReference type="EMBL" id="KAH0772820.1"/>
    </source>
</evidence>
<keyword evidence="3" id="KW-0540">Nuclease</keyword>
<accession>A0ABQ7VX11</accession>
<keyword evidence="2" id="KW-0548">Nucleotidyltransferase</keyword>
<feature type="domain" description="Reverse transcriptase RNase H-like" evidence="7">
    <location>
        <begin position="10"/>
        <end position="51"/>
    </location>
</feature>
<evidence type="ECO:0000259" key="8">
    <source>
        <dbReference type="Pfam" id="PF17921"/>
    </source>
</evidence>
<evidence type="ECO:0000256" key="5">
    <source>
        <dbReference type="ARBA" id="ARBA00022801"/>
    </source>
</evidence>